<dbReference type="EMBL" id="CP110425">
    <property type="protein sequence ID" value="WAQ84524.1"/>
    <property type="molecule type" value="Genomic_DNA"/>
</dbReference>
<sequence>MDGFVRLTQACVAGGVDPAGWLAESRGMVISSTGLLQLILATRPPSARLLAYYQAAIAAAAIDPAEAASQLIHASQPLRAALARPLRTATLIPAGPEHASQLLATLLQLTATPDTPAPPNTLVPTSIAAYAHANPRSPVRDILHAALSLPATCDPSNPHEDADRRVWTALLAGGRLPELIRTALPTHPELCPADLLGLQQSLNHPRLWPALHAALVANRLAEALPDPSPAGHLDLGLQPLLDALGKDIQTPPAALARLLHQTLETAAATFDLATCMALTTALSTLGGLGVLGSEFESFGALLGWLQGVVGRFNLMDDLEYHLDTQTGFTLHYITSPSTAYATSELPATHESVMRVWIEALYGSSGIPDALLGSTDPRIFFATAATIVKQSFDALAVGRIDLQTFRDGLSYFEHKLLIGGAAVGVVGWILDELTRLGPFSPTDYPTALLEILQAILLSDAISPTALRLVGARSLGVIRAYDGRVSSPVAVLLPPDDAGLGRRVQLDVAGLEQRLTELPASEMEDPAGFLAHDFGPGTDWPTALTMAVHRAPHSHGRPTVRVQKAWDAARYHRVHRAVSVAVDVLTWPAPPARGPAPLPVALLDQLFGRWGDRLAAPAGTLEDALVERDIVLACLARLDAWASSHPSPPASEDEPGNPVAPIDAARFREMCVTSLRAQKLGPAPPRPRRGARDGLGGACDGTAVAKEEGPRRESRPGLSVGDGVIGQADGEAEAEGRVPEGREEPGAAGLFDTEAPSGRRDEEMPPETDDGQGAASDTVGRPDDPATTREEAAEIGAAAAMDVDCEPCPAPAAPAKKVHFLADRSPAAAAHPAGHGGRKRRKTAAGLDWICAGLAFAPLRHPPPVDGALSFLDVLERADERFVLVGLRDG</sequence>
<dbReference type="PANTHER" id="PTHR35784">
    <property type="entry name" value="MEDIATOR OF RNA POLYMERASE II TRANSCRIPTION SUBUNIT 5"/>
    <property type="match status" value="1"/>
</dbReference>
<protein>
    <recommendedName>
        <fullName evidence="3 9">Mediator of RNA polymerase II transcription subunit 5</fullName>
    </recommendedName>
    <alternativeName>
        <fullName evidence="8 9">Mediator complex subunit 5</fullName>
    </alternativeName>
</protein>
<gene>
    <name evidence="9" type="primary">MED5</name>
    <name evidence="11" type="ORF">PtA15_5A94</name>
</gene>
<keyword evidence="6 9" id="KW-0804">Transcription</keyword>
<evidence type="ECO:0000313" key="11">
    <source>
        <dbReference type="EMBL" id="WAQ84524.1"/>
    </source>
</evidence>
<reference evidence="11" key="1">
    <citation type="submission" date="2022-10" db="EMBL/GenBank/DDBJ databases">
        <title>Puccinia triticina Genome sequencing and assembly.</title>
        <authorList>
            <person name="Li C."/>
        </authorList>
    </citation>
    <scope>NUCLEOTIDE SEQUENCE</scope>
    <source>
        <strain evidence="11">Pt15</strain>
    </source>
</reference>
<keyword evidence="7 9" id="KW-0539">Nucleus</keyword>
<dbReference type="InterPro" id="IPR014801">
    <property type="entry name" value="Mediator_Med5_fun"/>
</dbReference>
<evidence type="ECO:0000256" key="4">
    <source>
        <dbReference type="ARBA" id="ARBA00023015"/>
    </source>
</evidence>
<organism evidence="11 12">
    <name type="scientific">Puccinia triticina</name>
    <dbReference type="NCBI Taxonomy" id="208348"/>
    <lineage>
        <taxon>Eukaryota</taxon>
        <taxon>Fungi</taxon>
        <taxon>Dikarya</taxon>
        <taxon>Basidiomycota</taxon>
        <taxon>Pucciniomycotina</taxon>
        <taxon>Pucciniomycetes</taxon>
        <taxon>Pucciniales</taxon>
        <taxon>Pucciniaceae</taxon>
        <taxon>Puccinia</taxon>
    </lineage>
</organism>
<feature type="compositionally biased region" description="Basic and acidic residues" evidence="10">
    <location>
        <begin position="732"/>
        <end position="743"/>
    </location>
</feature>
<dbReference type="Proteomes" id="UP001164743">
    <property type="component" value="Chromosome 5A"/>
</dbReference>
<accession>A0ABY7CGZ2</accession>
<comment type="subunit">
    <text evidence="9">Component of the Mediator complex.</text>
</comment>
<dbReference type="GeneID" id="77810649"/>
<feature type="compositionally biased region" description="Basic and acidic residues" evidence="10">
    <location>
        <begin position="778"/>
        <end position="788"/>
    </location>
</feature>
<evidence type="ECO:0000256" key="7">
    <source>
        <dbReference type="ARBA" id="ARBA00023242"/>
    </source>
</evidence>
<dbReference type="PANTHER" id="PTHR35784:SF1">
    <property type="entry name" value="MEDIATOR OF RNA POLYMERASE II TRANSCRIPTION SUBUNIT 5"/>
    <property type="match status" value="1"/>
</dbReference>
<keyword evidence="5 9" id="KW-0010">Activator</keyword>
<proteinExistence type="inferred from homology"/>
<evidence type="ECO:0000256" key="3">
    <source>
        <dbReference type="ARBA" id="ARBA00020628"/>
    </source>
</evidence>
<comment type="similarity">
    <text evidence="2 9">Belongs to the Mediator complex subunit 5 family.</text>
</comment>
<comment type="function">
    <text evidence="9">Component of the Mediator complex, a coactivator involved in the regulated transcription of nearly all RNA polymerase II-dependent genes. Mediator functions as a bridge to convey information from gene-specific regulatory proteins to the basal RNA polymerase II transcription machinery. Mediator is recruited to promoters by direct interactions with regulatory proteins and serves as a scaffold for the assembly of a functional preinitiation complex with RNA polymerase II and the general transcription factors.</text>
</comment>
<evidence type="ECO:0000256" key="10">
    <source>
        <dbReference type="SAM" id="MobiDB-lite"/>
    </source>
</evidence>
<comment type="subcellular location">
    <subcellularLocation>
        <location evidence="1 9">Nucleus</location>
    </subcellularLocation>
</comment>
<evidence type="ECO:0000256" key="8">
    <source>
        <dbReference type="ARBA" id="ARBA00031256"/>
    </source>
</evidence>
<evidence type="ECO:0000256" key="5">
    <source>
        <dbReference type="ARBA" id="ARBA00023159"/>
    </source>
</evidence>
<evidence type="ECO:0000256" key="2">
    <source>
        <dbReference type="ARBA" id="ARBA00008782"/>
    </source>
</evidence>
<dbReference type="RefSeq" id="XP_053020079.1">
    <property type="nucleotide sequence ID" value="XM_053169763.1"/>
</dbReference>
<keyword evidence="4 9" id="KW-0805">Transcription regulation</keyword>
<evidence type="ECO:0000256" key="1">
    <source>
        <dbReference type="ARBA" id="ARBA00004123"/>
    </source>
</evidence>
<feature type="compositionally biased region" description="Basic and acidic residues" evidence="10">
    <location>
        <begin position="703"/>
        <end position="713"/>
    </location>
</feature>
<feature type="region of interest" description="Disordered" evidence="10">
    <location>
        <begin position="674"/>
        <end position="788"/>
    </location>
</feature>
<name>A0ABY7CGZ2_9BASI</name>
<keyword evidence="12" id="KW-1185">Reference proteome</keyword>
<evidence type="ECO:0000313" key="12">
    <source>
        <dbReference type="Proteomes" id="UP001164743"/>
    </source>
</evidence>
<evidence type="ECO:0000256" key="6">
    <source>
        <dbReference type="ARBA" id="ARBA00023163"/>
    </source>
</evidence>
<dbReference type="Pfam" id="PF08689">
    <property type="entry name" value="Med5"/>
    <property type="match status" value="1"/>
</dbReference>
<evidence type="ECO:0000256" key="9">
    <source>
        <dbReference type="RuleBase" id="RU364142"/>
    </source>
</evidence>